<evidence type="ECO:0000313" key="8">
    <source>
        <dbReference type="Proteomes" id="UP000830454"/>
    </source>
</evidence>
<gene>
    <name evidence="7" type="ORF">LXD69_08300</name>
</gene>
<keyword evidence="4" id="KW-0378">Hydrolase</keyword>
<evidence type="ECO:0000313" key="7">
    <source>
        <dbReference type="EMBL" id="UOX35511.1"/>
    </source>
</evidence>
<dbReference type="Pfam" id="PF00877">
    <property type="entry name" value="NLPC_P60"/>
    <property type="match status" value="1"/>
</dbReference>
<evidence type="ECO:0000256" key="4">
    <source>
        <dbReference type="ARBA" id="ARBA00022801"/>
    </source>
</evidence>
<organism evidence="7 8">
    <name type="scientific">Flavobacterium sediminilitoris</name>
    <dbReference type="NCBI Taxonomy" id="2024526"/>
    <lineage>
        <taxon>Bacteria</taxon>
        <taxon>Pseudomonadati</taxon>
        <taxon>Bacteroidota</taxon>
        <taxon>Flavobacteriia</taxon>
        <taxon>Flavobacteriales</taxon>
        <taxon>Flavobacteriaceae</taxon>
        <taxon>Flavobacterium</taxon>
    </lineage>
</organism>
<feature type="domain" description="NlpC/P60" evidence="6">
    <location>
        <begin position="67"/>
        <end position="193"/>
    </location>
</feature>
<dbReference type="PANTHER" id="PTHR47360">
    <property type="entry name" value="MUREIN DD-ENDOPEPTIDASE MEPS/MUREIN LD-CARBOXYPEPTIDASE"/>
    <property type="match status" value="1"/>
</dbReference>
<dbReference type="PROSITE" id="PS51935">
    <property type="entry name" value="NLPC_P60"/>
    <property type="match status" value="1"/>
</dbReference>
<keyword evidence="2" id="KW-0645">Protease</keyword>
<name>A0ABY4HSC8_9FLAO</name>
<sequence>MKMRLIALLFFSSLLINCGSKKNSSSYNDDNIYNEPTENKNNYIVYEPLPEEDKVYFANKLGVNKDEILDGKLYSFVKEWEGTKYIYGGETKAGIDCSALMQRLFKKVYNCSLPRTAEEMGLDEKFHLFKSTKHLKEGDLVFFRITDERIITHVGVYLKNNKFFNANLSGGASISDLKSNYWKKFYVVSGRLKTPDEK</sequence>
<evidence type="ECO:0000256" key="1">
    <source>
        <dbReference type="ARBA" id="ARBA00007074"/>
    </source>
</evidence>
<dbReference type="EMBL" id="CP090145">
    <property type="protein sequence ID" value="UOX35511.1"/>
    <property type="molecule type" value="Genomic_DNA"/>
</dbReference>
<dbReference type="PANTHER" id="PTHR47360:SF1">
    <property type="entry name" value="ENDOPEPTIDASE NLPC-RELATED"/>
    <property type="match status" value="1"/>
</dbReference>
<proteinExistence type="inferred from homology"/>
<dbReference type="Proteomes" id="UP000830454">
    <property type="component" value="Chromosome"/>
</dbReference>
<evidence type="ECO:0000256" key="3">
    <source>
        <dbReference type="ARBA" id="ARBA00022729"/>
    </source>
</evidence>
<keyword evidence="8" id="KW-1185">Reference proteome</keyword>
<dbReference type="SUPFAM" id="SSF54001">
    <property type="entry name" value="Cysteine proteinases"/>
    <property type="match status" value="1"/>
</dbReference>
<accession>A0ABY4HSC8</accession>
<evidence type="ECO:0000259" key="6">
    <source>
        <dbReference type="PROSITE" id="PS51935"/>
    </source>
</evidence>
<dbReference type="InterPro" id="IPR052062">
    <property type="entry name" value="Murein_DD/LD_carboxypeptidase"/>
</dbReference>
<reference evidence="7" key="2">
    <citation type="submission" date="2022-04" db="EMBL/GenBank/DDBJ databases">
        <title>Complete Genome Sequence of Flavobacterium sediminilitoris YSM-43, Isolated from a Tidal Sediment.</title>
        <authorList>
            <person name="Lee P.A."/>
        </authorList>
    </citation>
    <scope>NUCLEOTIDE SEQUENCE</scope>
    <source>
        <strain evidence="7">YSM-43</strain>
    </source>
</reference>
<dbReference type="RefSeq" id="WP_052705215.1">
    <property type="nucleotide sequence ID" value="NZ_CP090145.1"/>
</dbReference>
<dbReference type="InterPro" id="IPR038765">
    <property type="entry name" value="Papain-like_cys_pep_sf"/>
</dbReference>
<reference evidence="7" key="1">
    <citation type="submission" date="2021-12" db="EMBL/GenBank/DDBJ databases">
        <authorList>
            <person name="Cha I.-T."/>
            <person name="Lee K.-E."/>
            <person name="Park S.-J."/>
        </authorList>
    </citation>
    <scope>NUCLEOTIDE SEQUENCE</scope>
    <source>
        <strain evidence="7">YSM-43</strain>
    </source>
</reference>
<keyword evidence="5" id="KW-0788">Thiol protease</keyword>
<dbReference type="Gene3D" id="3.90.1720.10">
    <property type="entry name" value="endopeptidase domain like (from Nostoc punctiforme)"/>
    <property type="match status" value="1"/>
</dbReference>
<evidence type="ECO:0000256" key="5">
    <source>
        <dbReference type="ARBA" id="ARBA00022807"/>
    </source>
</evidence>
<dbReference type="InterPro" id="IPR000064">
    <property type="entry name" value="NLP_P60_dom"/>
</dbReference>
<comment type="similarity">
    <text evidence="1">Belongs to the peptidase C40 family.</text>
</comment>
<keyword evidence="3" id="KW-0732">Signal</keyword>
<protein>
    <submittedName>
        <fullName evidence="7">C40 family peptidase</fullName>
    </submittedName>
</protein>
<evidence type="ECO:0000256" key="2">
    <source>
        <dbReference type="ARBA" id="ARBA00022670"/>
    </source>
</evidence>